<dbReference type="AlphaFoldDB" id="A0A1I2DUN7"/>
<dbReference type="InterPro" id="IPR009045">
    <property type="entry name" value="Zn_M74/Hedgehog-like"/>
</dbReference>
<dbReference type="PANTHER" id="PTHR34385:SF1">
    <property type="entry name" value="PEPTIDOGLYCAN L-ALANYL-D-GLUTAMATE ENDOPEPTIDASE CWLK"/>
    <property type="match status" value="1"/>
</dbReference>
<protein>
    <submittedName>
        <fullName evidence="3">D-Ala-D-Ala carboxypeptidase. Metallo peptidase. MEROPS family M15B</fullName>
    </submittedName>
</protein>
<feature type="region of interest" description="Disordered" evidence="1">
    <location>
        <begin position="18"/>
        <end position="60"/>
    </location>
</feature>
<dbReference type="OrthoDB" id="9792074at2"/>
<keyword evidence="4" id="KW-1185">Reference proteome</keyword>
<dbReference type="STRING" id="930128.SAMN05192532_104328"/>
<evidence type="ECO:0000313" key="3">
    <source>
        <dbReference type="EMBL" id="SFE84138.1"/>
    </source>
</evidence>
<accession>A0A1I2DUN7</accession>
<name>A0A1I2DUN7_9BACI</name>
<dbReference type="PANTHER" id="PTHR34385">
    <property type="entry name" value="D-ALANYL-D-ALANINE CARBOXYPEPTIDASE"/>
    <property type="match status" value="1"/>
</dbReference>
<organism evidence="3 4">
    <name type="scientific">Alteribacillus iranensis</name>
    <dbReference type="NCBI Taxonomy" id="930128"/>
    <lineage>
        <taxon>Bacteria</taxon>
        <taxon>Bacillati</taxon>
        <taxon>Bacillota</taxon>
        <taxon>Bacilli</taxon>
        <taxon>Bacillales</taxon>
        <taxon>Bacillaceae</taxon>
        <taxon>Alteribacillus</taxon>
    </lineage>
</organism>
<evidence type="ECO:0000256" key="1">
    <source>
        <dbReference type="SAM" id="MobiDB-lite"/>
    </source>
</evidence>
<dbReference type="SUPFAM" id="SSF55166">
    <property type="entry name" value="Hedgehog/DD-peptidase"/>
    <property type="match status" value="1"/>
</dbReference>
<dbReference type="GO" id="GO:0004180">
    <property type="term" value="F:carboxypeptidase activity"/>
    <property type="evidence" value="ECO:0007669"/>
    <property type="project" value="UniProtKB-KW"/>
</dbReference>
<dbReference type="RefSeq" id="WP_091661760.1">
    <property type="nucleotide sequence ID" value="NZ_FONT01000004.1"/>
</dbReference>
<gene>
    <name evidence="3" type="ORF">SAMN05192532_104328</name>
</gene>
<reference evidence="3 4" key="1">
    <citation type="submission" date="2016-10" db="EMBL/GenBank/DDBJ databases">
        <authorList>
            <person name="de Groot N.N."/>
        </authorList>
    </citation>
    <scope>NUCLEOTIDE SEQUENCE [LARGE SCALE GENOMIC DNA]</scope>
    <source>
        <strain evidence="3 4">DSM 23995</strain>
    </source>
</reference>
<dbReference type="InterPro" id="IPR058193">
    <property type="entry name" value="VanY/YodJ_core_dom"/>
</dbReference>
<evidence type="ECO:0000259" key="2">
    <source>
        <dbReference type="Pfam" id="PF02557"/>
    </source>
</evidence>
<proteinExistence type="predicted"/>
<dbReference type="Pfam" id="PF02557">
    <property type="entry name" value="VanY"/>
    <property type="match status" value="1"/>
</dbReference>
<keyword evidence="3" id="KW-0121">Carboxypeptidase</keyword>
<feature type="domain" description="D-alanyl-D-alanine carboxypeptidase-like core" evidence="2">
    <location>
        <begin position="113"/>
        <end position="242"/>
    </location>
</feature>
<dbReference type="Gene3D" id="3.30.1380.10">
    <property type="match status" value="1"/>
</dbReference>
<sequence>MRKQSVILAVAITLAVHGCSSQEEEPALEEPNKETETEPVSTNQQDKGAENEEAPAAGREAVSLKVDDQGLLSEPDDTLALVNKEYRLPADYQPNDLTVPDVPFPFEENHPKKQLREPAARALENLFADAEKEGFSLFAVSGYRSYDRQEAIYTANVEADGEEAANQYSAKPGESEHQTGLSMDVSSLSNDFGLTTEFGETPEGQWLKENAHRHGFIIRYPEGKTEITNYQYEPWHIRYVGDEAATIMYEDNLTLEEYYGLSGKE</sequence>
<dbReference type="InterPro" id="IPR052179">
    <property type="entry name" value="DD-CPase-like"/>
</dbReference>
<keyword evidence="3" id="KW-0378">Hydrolase</keyword>
<dbReference type="CDD" id="cd14852">
    <property type="entry name" value="LD-carboxypeptidase"/>
    <property type="match status" value="1"/>
</dbReference>
<dbReference type="Proteomes" id="UP000199516">
    <property type="component" value="Unassembled WGS sequence"/>
</dbReference>
<dbReference type="GO" id="GO:0006508">
    <property type="term" value="P:proteolysis"/>
    <property type="evidence" value="ECO:0007669"/>
    <property type="project" value="InterPro"/>
</dbReference>
<dbReference type="EMBL" id="FONT01000004">
    <property type="protein sequence ID" value="SFE84138.1"/>
    <property type="molecule type" value="Genomic_DNA"/>
</dbReference>
<evidence type="ECO:0000313" key="4">
    <source>
        <dbReference type="Proteomes" id="UP000199516"/>
    </source>
</evidence>
<dbReference type="InterPro" id="IPR003709">
    <property type="entry name" value="VanY-like_core_dom"/>
</dbReference>
<keyword evidence="3" id="KW-0645">Protease</keyword>